<accession>A0A3P3VL65</accession>
<sequence>MAVKKRGLGRGLDALLAGSALPKAEGESATKASTDGKLAQIPVEFIQRGKYQPRRDMQPEALEELANSIKAQGVMQPIVIRPIGVDRYEIIAGERRWRAAQKASLDRIPAIIRDVPDEAAIAMALIENIQREDLNPVEEALALQRLQEEFELTQQQVADAVGKSRTTVTNLLRLIGLNPEVRTMLEHGDLEMGHARAMLTLNETQQLEAAREVVARALSVRQTEALIRKLQQQASSPKPEQAVNPDIRNLQDSLSERLGAAVRIDHSARGKGKLVIQYNNLDELDGILAHIK</sequence>
<dbReference type="InterPro" id="IPR057240">
    <property type="entry name" value="ParB_dimer_C"/>
</dbReference>
<organism evidence="7 8">
    <name type="scientific">Aestuariirhabdus litorea</name>
    <dbReference type="NCBI Taxonomy" id="2528527"/>
    <lineage>
        <taxon>Bacteria</taxon>
        <taxon>Pseudomonadati</taxon>
        <taxon>Pseudomonadota</taxon>
        <taxon>Gammaproteobacteria</taxon>
        <taxon>Oceanospirillales</taxon>
        <taxon>Aestuariirhabdaceae</taxon>
        <taxon>Aestuariirhabdus</taxon>
    </lineage>
</organism>
<evidence type="ECO:0000256" key="4">
    <source>
        <dbReference type="ARBA" id="ARBA00023125"/>
    </source>
</evidence>
<dbReference type="InterPro" id="IPR004437">
    <property type="entry name" value="ParB/RepB/Spo0J"/>
</dbReference>
<dbReference type="InterPro" id="IPR036086">
    <property type="entry name" value="ParB/Sulfiredoxin_sf"/>
</dbReference>
<reference evidence="7 8" key="2">
    <citation type="submission" date="2018-12" db="EMBL/GenBank/DDBJ databases">
        <title>Simiduia agarivorans gen. nov., sp. nov., a marine, agarolytic bacterium isolated from shallow coastal water from Keelung, Taiwan.</title>
        <authorList>
            <person name="Shieh W.Y."/>
        </authorList>
    </citation>
    <scope>NUCLEOTIDE SEQUENCE [LARGE SCALE GENOMIC DNA]</scope>
    <source>
        <strain evidence="7 8">GTF-13</strain>
    </source>
</reference>
<evidence type="ECO:0000313" key="8">
    <source>
        <dbReference type="Proteomes" id="UP000280792"/>
    </source>
</evidence>
<dbReference type="Proteomes" id="UP000280792">
    <property type="component" value="Unassembled WGS sequence"/>
</dbReference>
<dbReference type="Gene3D" id="1.10.10.2830">
    <property type="match status" value="1"/>
</dbReference>
<dbReference type="RefSeq" id="WP_125016521.1">
    <property type="nucleotide sequence ID" value="NZ_QWEZ01000002.1"/>
</dbReference>
<dbReference type="EMBL" id="QWEZ01000002">
    <property type="protein sequence ID" value="RRJ82618.1"/>
    <property type="molecule type" value="Genomic_DNA"/>
</dbReference>
<dbReference type="InterPro" id="IPR050336">
    <property type="entry name" value="Chromosome_partition/occlusion"/>
</dbReference>
<protein>
    <recommendedName>
        <fullName evidence="2">Probable chromosome-partitioning protein ParB</fullName>
    </recommendedName>
</protein>
<dbReference type="FunFam" id="3.90.1530.30:FF:000001">
    <property type="entry name" value="Chromosome partitioning protein ParB"/>
    <property type="match status" value="1"/>
</dbReference>
<dbReference type="GO" id="GO:0045881">
    <property type="term" value="P:positive regulation of sporulation resulting in formation of a cellular spore"/>
    <property type="evidence" value="ECO:0007669"/>
    <property type="project" value="TreeGrafter"/>
</dbReference>
<dbReference type="SMART" id="SM00470">
    <property type="entry name" value="ParB"/>
    <property type="match status" value="1"/>
</dbReference>
<evidence type="ECO:0000256" key="1">
    <source>
        <dbReference type="ARBA" id="ARBA00006295"/>
    </source>
</evidence>
<dbReference type="PANTHER" id="PTHR33375:SF1">
    <property type="entry name" value="CHROMOSOME-PARTITIONING PROTEIN PARB-RELATED"/>
    <property type="match status" value="1"/>
</dbReference>
<dbReference type="Pfam" id="PF17762">
    <property type="entry name" value="HTH_ParB"/>
    <property type="match status" value="1"/>
</dbReference>
<dbReference type="Pfam" id="PF02195">
    <property type="entry name" value="ParB_N"/>
    <property type="match status" value="1"/>
</dbReference>
<dbReference type="CDD" id="cd16393">
    <property type="entry name" value="SPO0J_N"/>
    <property type="match status" value="1"/>
</dbReference>
<evidence type="ECO:0000256" key="5">
    <source>
        <dbReference type="ARBA" id="ARBA00025472"/>
    </source>
</evidence>
<keyword evidence="3" id="KW-0159">Chromosome partition</keyword>
<dbReference type="GO" id="GO:0003677">
    <property type="term" value="F:DNA binding"/>
    <property type="evidence" value="ECO:0007669"/>
    <property type="project" value="UniProtKB-KW"/>
</dbReference>
<dbReference type="FunFam" id="1.10.10.2830:FF:000001">
    <property type="entry name" value="Chromosome partitioning protein ParB"/>
    <property type="match status" value="1"/>
</dbReference>
<dbReference type="InterPro" id="IPR003115">
    <property type="entry name" value="ParB_N"/>
</dbReference>
<reference evidence="7 8" key="1">
    <citation type="submission" date="2018-08" db="EMBL/GenBank/DDBJ databases">
        <authorList>
            <person name="Khan S.A."/>
        </authorList>
    </citation>
    <scope>NUCLEOTIDE SEQUENCE [LARGE SCALE GENOMIC DNA]</scope>
    <source>
        <strain evidence="7 8">GTF-13</strain>
    </source>
</reference>
<evidence type="ECO:0000259" key="6">
    <source>
        <dbReference type="SMART" id="SM00470"/>
    </source>
</evidence>
<comment type="similarity">
    <text evidence="1">Belongs to the ParB family.</text>
</comment>
<dbReference type="GO" id="GO:0007059">
    <property type="term" value="P:chromosome segregation"/>
    <property type="evidence" value="ECO:0007669"/>
    <property type="project" value="UniProtKB-KW"/>
</dbReference>
<comment type="function">
    <text evidence="5">Involved in chromosome partition. Localize to both poles of the predivisional cell following completion of DNA replication. Binds to the DNA origin of replication.</text>
</comment>
<keyword evidence="8" id="KW-1185">Reference proteome</keyword>
<dbReference type="AlphaFoldDB" id="A0A3P3VL65"/>
<dbReference type="Pfam" id="PF23552">
    <property type="entry name" value="ParB_C"/>
    <property type="match status" value="1"/>
</dbReference>
<gene>
    <name evidence="7" type="ORF">D0544_12200</name>
</gene>
<dbReference type="NCBIfam" id="TIGR00180">
    <property type="entry name" value="parB_part"/>
    <property type="match status" value="1"/>
</dbReference>
<feature type="domain" description="ParB-like N-terminal" evidence="6">
    <location>
        <begin position="39"/>
        <end position="129"/>
    </location>
</feature>
<dbReference type="SUPFAM" id="SSF110849">
    <property type="entry name" value="ParB/Sulfiredoxin"/>
    <property type="match status" value="1"/>
</dbReference>
<dbReference type="InterPro" id="IPR041468">
    <property type="entry name" value="HTH_ParB/Spo0J"/>
</dbReference>
<dbReference type="GO" id="GO:0005694">
    <property type="term" value="C:chromosome"/>
    <property type="evidence" value="ECO:0007669"/>
    <property type="project" value="TreeGrafter"/>
</dbReference>
<evidence type="ECO:0000256" key="2">
    <source>
        <dbReference type="ARBA" id="ARBA00022372"/>
    </source>
</evidence>
<evidence type="ECO:0000256" key="3">
    <source>
        <dbReference type="ARBA" id="ARBA00022829"/>
    </source>
</evidence>
<dbReference type="PANTHER" id="PTHR33375">
    <property type="entry name" value="CHROMOSOME-PARTITIONING PROTEIN PARB-RELATED"/>
    <property type="match status" value="1"/>
</dbReference>
<comment type="caution">
    <text evidence="7">The sequence shown here is derived from an EMBL/GenBank/DDBJ whole genome shotgun (WGS) entry which is preliminary data.</text>
</comment>
<evidence type="ECO:0000313" key="7">
    <source>
        <dbReference type="EMBL" id="RRJ82618.1"/>
    </source>
</evidence>
<keyword evidence="4" id="KW-0238">DNA-binding</keyword>
<name>A0A3P3VL65_9GAMM</name>
<dbReference type="Gene3D" id="3.90.1530.30">
    <property type="match status" value="1"/>
</dbReference>
<proteinExistence type="inferred from homology"/>